<evidence type="ECO:0000256" key="1">
    <source>
        <dbReference type="ARBA" id="ARBA00004123"/>
    </source>
</evidence>
<keyword evidence="5" id="KW-0539">Nucleus</keyword>
<dbReference type="RefSeq" id="XP_066659792.1">
    <property type="nucleotide sequence ID" value="XM_066794787.1"/>
</dbReference>
<evidence type="ECO:0000313" key="7">
    <source>
        <dbReference type="EMBL" id="KAK7544557.1"/>
    </source>
</evidence>
<keyword evidence="2" id="KW-0749">Sporulation</keyword>
<dbReference type="GeneID" id="92027693"/>
<dbReference type="Pfam" id="PF11754">
    <property type="entry name" value="Velvet"/>
    <property type="match status" value="1"/>
</dbReference>
<name>A0ABR1M9L2_9PEZI</name>
<gene>
    <name evidence="7" type="ORF">J3D65DRAFT_24977</name>
</gene>
<dbReference type="PROSITE" id="PS51821">
    <property type="entry name" value="VELVET"/>
    <property type="match status" value="1"/>
</dbReference>
<proteinExistence type="predicted"/>
<comment type="caution">
    <text evidence="7">The sequence shown here is derived from an EMBL/GenBank/DDBJ whole genome shotgun (WGS) entry which is preliminary data.</text>
</comment>
<evidence type="ECO:0000256" key="4">
    <source>
        <dbReference type="ARBA" id="ARBA00023163"/>
    </source>
</evidence>
<accession>A0ABR1M9L2</accession>
<dbReference type="EMBL" id="JBBPEH010000001">
    <property type="protein sequence ID" value="KAK7544557.1"/>
    <property type="molecule type" value="Genomic_DNA"/>
</dbReference>
<evidence type="ECO:0000256" key="2">
    <source>
        <dbReference type="ARBA" id="ARBA00022969"/>
    </source>
</evidence>
<dbReference type="Gene3D" id="2.60.40.3960">
    <property type="entry name" value="Velvet domain"/>
    <property type="match status" value="1"/>
</dbReference>
<protein>
    <submittedName>
        <fullName evidence="7">Velvet factor-domain-containing protein</fullName>
    </submittedName>
</protein>
<feature type="domain" description="Velvet" evidence="6">
    <location>
        <begin position="40"/>
        <end position="234"/>
    </location>
</feature>
<organism evidence="7 8">
    <name type="scientific">Phyllosticta citribraziliensis</name>
    <dbReference type="NCBI Taxonomy" id="989973"/>
    <lineage>
        <taxon>Eukaryota</taxon>
        <taxon>Fungi</taxon>
        <taxon>Dikarya</taxon>
        <taxon>Ascomycota</taxon>
        <taxon>Pezizomycotina</taxon>
        <taxon>Dothideomycetes</taxon>
        <taxon>Dothideomycetes incertae sedis</taxon>
        <taxon>Botryosphaeriales</taxon>
        <taxon>Phyllostictaceae</taxon>
        <taxon>Phyllosticta</taxon>
    </lineage>
</organism>
<evidence type="ECO:0000256" key="5">
    <source>
        <dbReference type="ARBA" id="ARBA00023242"/>
    </source>
</evidence>
<keyword evidence="4" id="KW-0804">Transcription</keyword>
<dbReference type="InterPro" id="IPR037525">
    <property type="entry name" value="Velvet_dom"/>
</dbReference>
<comment type="subcellular location">
    <subcellularLocation>
        <location evidence="1">Nucleus</location>
    </subcellularLocation>
</comment>
<evidence type="ECO:0000256" key="3">
    <source>
        <dbReference type="ARBA" id="ARBA00023015"/>
    </source>
</evidence>
<keyword evidence="3" id="KW-0805">Transcription regulation</keyword>
<dbReference type="Proteomes" id="UP001360953">
    <property type="component" value="Unassembled WGS sequence"/>
</dbReference>
<dbReference type="PANTHER" id="PTHR33572">
    <property type="entry name" value="SPORE DEVELOPMENT REGULATOR VOSA"/>
    <property type="match status" value="1"/>
</dbReference>
<reference evidence="7 8" key="1">
    <citation type="submission" date="2024-04" db="EMBL/GenBank/DDBJ databases">
        <title>Phyllosticta paracitricarpa is synonymous to the EU quarantine fungus P. citricarpa based on phylogenomic analyses.</title>
        <authorList>
            <consortium name="Lawrence Berkeley National Laboratory"/>
            <person name="Van ingen-buijs V.A."/>
            <person name="Van westerhoven A.C."/>
            <person name="Haridas S."/>
            <person name="Skiadas P."/>
            <person name="Martin F."/>
            <person name="Groenewald J.Z."/>
            <person name="Crous P.W."/>
            <person name="Seidl M.F."/>
        </authorList>
    </citation>
    <scope>NUCLEOTIDE SEQUENCE [LARGE SCALE GENOMIC DNA]</scope>
    <source>
        <strain evidence="7 8">CPC 17464</strain>
    </source>
</reference>
<dbReference type="InterPro" id="IPR021740">
    <property type="entry name" value="Velvet"/>
</dbReference>
<sequence>MLHPQYLDSMYSGYPTYAPIPPPRVCGVQIQQAPRGPSEHQPVKSDAVDLSIRQQPKEALVTLNGKEKNRKPVDPPPIVQLHVQDVHDPHAHYMQSPYLIMICDLWDPEQEQPADDKALAGTICSSLHRLKDIDNKDGAFFVFGDISIKKTGEYRLRFSLFDILKYVIPTYATPESGQDGGVLTGSRPGAQYEYITSVISDKFRVVSQKEFRGLDESTYLSRAFSDQGVRLRLRKEPRHVMG</sequence>
<dbReference type="PANTHER" id="PTHR33572:SF18">
    <property type="entry name" value="SPORE DEVELOPMENT REGULATOR VOSA"/>
    <property type="match status" value="1"/>
</dbReference>
<evidence type="ECO:0000259" key="6">
    <source>
        <dbReference type="PROSITE" id="PS51821"/>
    </source>
</evidence>
<evidence type="ECO:0000313" key="8">
    <source>
        <dbReference type="Proteomes" id="UP001360953"/>
    </source>
</evidence>
<dbReference type="InterPro" id="IPR038491">
    <property type="entry name" value="Velvet_dom_sf"/>
</dbReference>
<keyword evidence="8" id="KW-1185">Reference proteome</keyword>